<comment type="caution">
    <text evidence="2">The sequence shown here is derived from an EMBL/GenBank/DDBJ whole genome shotgun (WGS) entry which is preliminary data.</text>
</comment>
<protein>
    <submittedName>
        <fullName evidence="2">Uncharacterized protein</fullName>
    </submittedName>
</protein>
<keyword evidence="3" id="KW-1185">Reference proteome</keyword>
<sequence>MGSIGKKNTGAPPMERGYFILWQQAIVCACLNGSYPVLFLQERTKVAVEREKNKHEIVYAFEKEDFIWI</sequence>
<evidence type="ECO:0000256" key="1">
    <source>
        <dbReference type="SAM" id="Phobius"/>
    </source>
</evidence>
<keyword evidence="1" id="KW-0472">Membrane</keyword>
<keyword evidence="1" id="KW-1133">Transmembrane helix</keyword>
<reference evidence="2 3" key="1">
    <citation type="submission" date="2018-10" db="EMBL/GenBank/DDBJ databases">
        <title>Draft Genome Sequence of Anaerotignum sp. KCTC 15736.</title>
        <authorList>
            <person name="Choi S.H."/>
            <person name="Kim J.S."/>
            <person name="Kang S.W."/>
            <person name="Lee J.S."/>
            <person name="Park S.H."/>
        </authorList>
    </citation>
    <scope>NUCLEOTIDE SEQUENCE [LARGE SCALE GENOMIC DNA]</scope>
    <source>
        <strain evidence="2 3">KCTC 15736</strain>
    </source>
</reference>
<dbReference type="PROSITE" id="PS51257">
    <property type="entry name" value="PROKAR_LIPOPROTEIN"/>
    <property type="match status" value="1"/>
</dbReference>
<evidence type="ECO:0000313" key="3">
    <source>
        <dbReference type="Proteomes" id="UP000287361"/>
    </source>
</evidence>
<name>A0A401LEN0_9FIRM</name>
<dbReference type="Proteomes" id="UP000287361">
    <property type="component" value="Unassembled WGS sequence"/>
</dbReference>
<organism evidence="2 3">
    <name type="scientific">Anaerotignum faecicola</name>
    <dbReference type="NCBI Taxonomy" id="2358141"/>
    <lineage>
        <taxon>Bacteria</taxon>
        <taxon>Bacillati</taxon>
        <taxon>Bacillota</taxon>
        <taxon>Clostridia</taxon>
        <taxon>Lachnospirales</taxon>
        <taxon>Anaerotignaceae</taxon>
        <taxon>Anaerotignum</taxon>
    </lineage>
</organism>
<evidence type="ECO:0000313" key="2">
    <source>
        <dbReference type="EMBL" id="GCB29835.1"/>
    </source>
</evidence>
<accession>A0A401LEN0</accession>
<gene>
    <name evidence="2" type="ORF">KGMB03357_14960</name>
</gene>
<keyword evidence="1" id="KW-0812">Transmembrane</keyword>
<dbReference type="AlphaFoldDB" id="A0A401LEN0"/>
<feature type="transmembrane region" description="Helical" evidence="1">
    <location>
        <begin position="20"/>
        <end position="40"/>
    </location>
</feature>
<dbReference type="EMBL" id="BHVZ01000004">
    <property type="protein sequence ID" value="GCB29835.1"/>
    <property type="molecule type" value="Genomic_DNA"/>
</dbReference>
<proteinExistence type="predicted"/>